<feature type="transmembrane region" description="Helical" evidence="8">
    <location>
        <begin position="679"/>
        <end position="704"/>
    </location>
</feature>
<dbReference type="AlphaFoldDB" id="A0AA39WVI2"/>
<comment type="caution">
    <text evidence="9">The sequence shown here is derived from an EMBL/GenBank/DDBJ whole genome shotgun (WGS) entry which is preliminary data.</text>
</comment>
<feature type="transmembrane region" description="Helical" evidence="8">
    <location>
        <begin position="462"/>
        <end position="480"/>
    </location>
</feature>
<dbReference type="InterPro" id="IPR004813">
    <property type="entry name" value="OPT"/>
</dbReference>
<keyword evidence="5 8" id="KW-1133">Transmembrane helix</keyword>
<evidence type="ECO:0000256" key="7">
    <source>
        <dbReference type="SAM" id="MobiDB-lite"/>
    </source>
</evidence>
<dbReference type="InterPro" id="IPR045035">
    <property type="entry name" value="YSL-like"/>
</dbReference>
<feature type="transmembrane region" description="Helical" evidence="8">
    <location>
        <begin position="636"/>
        <end position="659"/>
    </location>
</feature>
<feature type="region of interest" description="Disordered" evidence="7">
    <location>
        <begin position="1"/>
        <end position="33"/>
    </location>
</feature>
<feature type="transmembrane region" description="Helical" evidence="8">
    <location>
        <begin position="254"/>
        <end position="274"/>
    </location>
</feature>
<organism evidence="9 10">
    <name type="scientific">Bombardia bombarda</name>
    <dbReference type="NCBI Taxonomy" id="252184"/>
    <lineage>
        <taxon>Eukaryota</taxon>
        <taxon>Fungi</taxon>
        <taxon>Dikarya</taxon>
        <taxon>Ascomycota</taxon>
        <taxon>Pezizomycotina</taxon>
        <taxon>Sordariomycetes</taxon>
        <taxon>Sordariomycetidae</taxon>
        <taxon>Sordariales</taxon>
        <taxon>Lasiosphaeriaceae</taxon>
        <taxon>Bombardia</taxon>
    </lineage>
</organism>
<gene>
    <name evidence="9" type="ORF">B0T17DRAFT_535806</name>
</gene>
<sequence length="705" mass="75411">MSQSYGATGTSADQDPSAQSSRGESPDTQLLNSTSPIEKTFSLRAIIAGIAIGTPVSFASIYYGLQAGQTNSMPLPSALLGYAIMKPFAAFMSTPFSPMENVLTMTVAASMGGISMTAGLCGIIPALEYLLTSDDNGPLTFTTLQVILWSLSVCLFGIVIATPFREHFVSRSNLRFPTGTAMAAVISMLHRRPEIMAKIKHQQQQTGNVQDFTQQVAPSPISCDSASDVTTESNHDNLLPDNTRYQPLTRMMRSAPVVLFTLSSLLSLLTSLIPGAQRLPIFGSHLAQNWAWSIDLSPAYAGYGMIMDPLITAHMLLGAVLGWGVLSPLAKYKGWAPGPVEDWDTGSQGWIIWVALGVILGDSLVGICWIVFGLLLNRDRKRMKESQTPISEHVFASDNVSLTSSERASLLLDSDRRIRSINLPDTVKEEGLGWKTIVSWLLGGSLFCFLATWYLFHGLLTSWQIILSILIIAPLGLASIRSMGETDNSLASSLGKVSQFAFTLFIHRSNPNAAVASLLVGGIAEGGSYQASDVMEHLKTGNLVGASPTGLFYGQIIGSVLGAIGSSCIYKLFTSTSTLPNKTFPIPNAQLWLATVHLIYGKGLPIGSLKFALAGFIISAACAMARMVLISNKKSWGCYIPSGIAIGIGIYILPAFTISQAVGGFAHYLATSHFKTGELAVITAAIALVLGNTMINMLFMATLLL</sequence>
<dbReference type="GO" id="GO:0000329">
    <property type="term" value="C:fungal-type vacuole membrane"/>
    <property type="evidence" value="ECO:0007669"/>
    <property type="project" value="TreeGrafter"/>
</dbReference>
<evidence type="ECO:0000256" key="6">
    <source>
        <dbReference type="ARBA" id="ARBA00023136"/>
    </source>
</evidence>
<feature type="transmembrane region" description="Helical" evidence="8">
    <location>
        <begin position="41"/>
        <end position="65"/>
    </location>
</feature>
<feature type="transmembrane region" description="Helical" evidence="8">
    <location>
        <begin position="437"/>
        <end position="456"/>
    </location>
</feature>
<keyword evidence="6 8" id="KW-0472">Membrane</keyword>
<feature type="transmembrane region" description="Helical" evidence="8">
    <location>
        <begin position="77"/>
        <end position="96"/>
    </location>
</feature>
<protein>
    <submittedName>
        <fullName evidence="9">OPT oligopeptide transporter protein-domain-containing protein</fullName>
    </submittedName>
</protein>
<dbReference type="GO" id="GO:0035673">
    <property type="term" value="F:oligopeptide transmembrane transporter activity"/>
    <property type="evidence" value="ECO:0007669"/>
    <property type="project" value="InterPro"/>
</dbReference>
<feature type="transmembrane region" description="Helical" evidence="8">
    <location>
        <begin position="551"/>
        <end position="573"/>
    </location>
</feature>
<evidence type="ECO:0000256" key="1">
    <source>
        <dbReference type="ARBA" id="ARBA00004141"/>
    </source>
</evidence>
<comment type="similarity">
    <text evidence="2">Belongs to the oligopeptide OPT transporter family.</text>
</comment>
<evidence type="ECO:0000256" key="4">
    <source>
        <dbReference type="ARBA" id="ARBA00022692"/>
    </source>
</evidence>
<name>A0AA39WVI2_9PEZI</name>
<dbReference type="EMBL" id="JAULSR010000004">
    <property type="protein sequence ID" value="KAK0622080.1"/>
    <property type="molecule type" value="Genomic_DNA"/>
</dbReference>
<evidence type="ECO:0000256" key="3">
    <source>
        <dbReference type="ARBA" id="ARBA00022448"/>
    </source>
</evidence>
<feature type="transmembrane region" description="Helical" evidence="8">
    <location>
        <begin position="611"/>
        <end position="629"/>
    </location>
</feature>
<dbReference type="NCBIfam" id="TIGR00728">
    <property type="entry name" value="OPT_sfam"/>
    <property type="match status" value="1"/>
</dbReference>
<accession>A0AA39WVI2</accession>
<dbReference type="PANTHER" id="PTHR31645">
    <property type="entry name" value="OLIGOPEPTIDE TRANSPORTER YGL114W-RELATED"/>
    <property type="match status" value="1"/>
</dbReference>
<keyword evidence="10" id="KW-1185">Reference proteome</keyword>
<keyword evidence="3" id="KW-0813">Transport</keyword>
<reference evidence="9" key="1">
    <citation type="submission" date="2023-06" db="EMBL/GenBank/DDBJ databases">
        <title>Genome-scale phylogeny and comparative genomics of the fungal order Sordariales.</title>
        <authorList>
            <consortium name="Lawrence Berkeley National Laboratory"/>
            <person name="Hensen N."/>
            <person name="Bonometti L."/>
            <person name="Westerberg I."/>
            <person name="Brannstrom I.O."/>
            <person name="Guillou S."/>
            <person name="Cros-Aarteil S."/>
            <person name="Calhoun S."/>
            <person name="Haridas S."/>
            <person name="Kuo A."/>
            <person name="Mondo S."/>
            <person name="Pangilinan J."/>
            <person name="Riley R."/>
            <person name="LaButti K."/>
            <person name="Andreopoulos B."/>
            <person name="Lipzen A."/>
            <person name="Chen C."/>
            <person name="Yanf M."/>
            <person name="Daum C."/>
            <person name="Ng V."/>
            <person name="Clum A."/>
            <person name="Steindorff A."/>
            <person name="Ohm R."/>
            <person name="Martin F."/>
            <person name="Silar P."/>
            <person name="Natvig D."/>
            <person name="Lalanne C."/>
            <person name="Gautier V."/>
            <person name="Ament-velasquez S.L."/>
            <person name="Kruys A."/>
            <person name="Hutchinson M.I."/>
            <person name="Powell A.J."/>
            <person name="Barry K."/>
            <person name="Miller A.N."/>
            <person name="Grigoriev I.V."/>
            <person name="Debuchy R."/>
            <person name="Gladieux P."/>
            <person name="Thoren M.H."/>
            <person name="Johannesson H."/>
        </authorList>
    </citation>
    <scope>NUCLEOTIDE SEQUENCE</scope>
    <source>
        <strain evidence="9">SMH3391-2</strain>
    </source>
</reference>
<dbReference type="PANTHER" id="PTHR31645:SF0">
    <property type="entry name" value="OLIGOPEPTIDE TRANSPORTER YGL114W-RELATED"/>
    <property type="match status" value="1"/>
</dbReference>
<evidence type="ECO:0000313" key="10">
    <source>
        <dbReference type="Proteomes" id="UP001174934"/>
    </source>
</evidence>
<proteinExistence type="inferred from homology"/>
<dbReference type="Pfam" id="PF03169">
    <property type="entry name" value="OPT"/>
    <property type="match status" value="1"/>
</dbReference>
<dbReference type="Proteomes" id="UP001174934">
    <property type="component" value="Unassembled WGS sequence"/>
</dbReference>
<feature type="transmembrane region" description="Helical" evidence="8">
    <location>
        <begin position="102"/>
        <end position="127"/>
    </location>
</feature>
<feature type="transmembrane region" description="Helical" evidence="8">
    <location>
        <begin position="139"/>
        <end position="162"/>
    </location>
</feature>
<evidence type="ECO:0000256" key="2">
    <source>
        <dbReference type="ARBA" id="ARBA00008807"/>
    </source>
</evidence>
<keyword evidence="4 8" id="KW-0812">Transmembrane</keyword>
<evidence type="ECO:0000256" key="5">
    <source>
        <dbReference type="ARBA" id="ARBA00022989"/>
    </source>
</evidence>
<evidence type="ECO:0000256" key="8">
    <source>
        <dbReference type="SAM" id="Phobius"/>
    </source>
</evidence>
<evidence type="ECO:0000313" key="9">
    <source>
        <dbReference type="EMBL" id="KAK0622080.1"/>
    </source>
</evidence>
<feature type="transmembrane region" description="Helical" evidence="8">
    <location>
        <begin position="350"/>
        <end position="376"/>
    </location>
</feature>
<comment type="subcellular location">
    <subcellularLocation>
        <location evidence="1">Membrane</location>
        <topology evidence="1">Multi-pass membrane protein</topology>
    </subcellularLocation>
</comment>